<evidence type="ECO:0000256" key="1">
    <source>
        <dbReference type="SAM" id="MobiDB-lite"/>
    </source>
</evidence>
<dbReference type="PANTHER" id="PTHR20948:SF2">
    <property type="entry name" value="TRANSMEMBRANE PROTEIN 164"/>
    <property type="match status" value="1"/>
</dbReference>
<gene>
    <name evidence="4 5" type="primary">LOC108010722</name>
</gene>
<keyword evidence="2" id="KW-1133">Transmembrane helix</keyword>
<feature type="transmembrane region" description="Helical" evidence="2">
    <location>
        <begin position="196"/>
        <end position="214"/>
    </location>
</feature>
<keyword evidence="2 4" id="KW-0812">Transmembrane</keyword>
<feature type="transmembrane region" description="Helical" evidence="2">
    <location>
        <begin position="32"/>
        <end position="50"/>
    </location>
</feature>
<dbReference type="PANTHER" id="PTHR20948">
    <property type="entry name" value="TRANSMEMBRANE PROTEIN 164"/>
    <property type="match status" value="1"/>
</dbReference>
<keyword evidence="3" id="KW-1185">Reference proteome</keyword>
<name>A0AB40D542_DROSZ</name>
<evidence type="ECO:0000313" key="5">
    <source>
        <dbReference type="RefSeq" id="XP_065719315.2"/>
    </source>
</evidence>
<evidence type="ECO:0000256" key="2">
    <source>
        <dbReference type="SAM" id="Phobius"/>
    </source>
</evidence>
<feature type="transmembrane region" description="Helical" evidence="2">
    <location>
        <begin position="70"/>
        <end position="89"/>
    </location>
</feature>
<dbReference type="RefSeq" id="XP_065719314.2">
    <property type="nucleotide sequence ID" value="XM_065863242.2"/>
</dbReference>
<dbReference type="RefSeq" id="XP_065719315.2">
    <property type="nucleotide sequence ID" value="XM_065863243.2"/>
</dbReference>
<dbReference type="Pfam" id="PF14808">
    <property type="entry name" value="TMEM164"/>
    <property type="match status" value="1"/>
</dbReference>
<proteinExistence type="predicted"/>
<evidence type="ECO:0000313" key="4">
    <source>
        <dbReference type="RefSeq" id="XP_065719314.2"/>
    </source>
</evidence>
<accession>A0AB40D542</accession>
<evidence type="ECO:0000313" key="3">
    <source>
        <dbReference type="Proteomes" id="UP001652628"/>
    </source>
</evidence>
<feature type="region of interest" description="Disordered" evidence="1">
    <location>
        <begin position="297"/>
        <end position="326"/>
    </location>
</feature>
<reference evidence="4 5" key="1">
    <citation type="submission" date="2025-05" db="UniProtKB">
        <authorList>
            <consortium name="RefSeq"/>
        </authorList>
    </citation>
    <scope>IDENTIFICATION</scope>
</reference>
<dbReference type="AlphaFoldDB" id="A0AB40D542"/>
<keyword evidence="2" id="KW-0472">Membrane</keyword>
<sequence length="326" mass="37003">MGWDWAVAGISDDIPRTTGPECINYMTDRRRWMETILLSTLFIFIMHRSWQRLQPIKLPPLPEIQKPHSPTRLFFLIALSMIFGIEMGFKLSGQSMIFALNPCHVQSCLQIFLLAAKPTKTTTALFRIQMSNLNGPFLAFLFPEVEGRTYPFEQATYWIQHALLYIIPIYIIRSGAYTVEDLREFHWSHIGTAFMLFYHFVLLSPLSIFTGINLDHMLCAAMSDPFQGPNYRLFACCHQTLLCPLLSKGTVLLFGRRCSLKGSGDLQEARSGVGQNTLTPTEYASHGDVTMRHRFSNQESADEGHPHNAGDLASLAEYTMPTTKID</sequence>
<dbReference type="Proteomes" id="UP001652628">
    <property type="component" value="Chromosome 2R"/>
</dbReference>
<dbReference type="GeneID" id="108010722"/>
<dbReference type="InterPro" id="IPR026508">
    <property type="entry name" value="TMEM164"/>
</dbReference>
<organism evidence="3 4">
    <name type="scientific">Drosophila suzukii</name>
    <name type="common">Spotted-wing drosophila fruit fly</name>
    <dbReference type="NCBI Taxonomy" id="28584"/>
    <lineage>
        <taxon>Eukaryota</taxon>
        <taxon>Metazoa</taxon>
        <taxon>Ecdysozoa</taxon>
        <taxon>Arthropoda</taxon>
        <taxon>Hexapoda</taxon>
        <taxon>Insecta</taxon>
        <taxon>Pterygota</taxon>
        <taxon>Neoptera</taxon>
        <taxon>Endopterygota</taxon>
        <taxon>Diptera</taxon>
        <taxon>Brachycera</taxon>
        <taxon>Muscomorpha</taxon>
        <taxon>Ephydroidea</taxon>
        <taxon>Drosophilidae</taxon>
        <taxon>Drosophila</taxon>
        <taxon>Sophophora</taxon>
    </lineage>
</organism>
<feature type="transmembrane region" description="Helical" evidence="2">
    <location>
        <begin position="157"/>
        <end position="176"/>
    </location>
</feature>
<protein>
    <submittedName>
        <fullName evidence="4 5">Transmembrane protein 164 isoform X1</fullName>
    </submittedName>
</protein>